<keyword evidence="4" id="KW-0645">Protease</keyword>
<dbReference type="GO" id="GO:0006508">
    <property type="term" value="P:proteolysis"/>
    <property type="evidence" value="ECO:0007669"/>
    <property type="project" value="UniProtKB-KW"/>
</dbReference>
<keyword evidence="9" id="KW-0862">Zinc</keyword>
<feature type="transmembrane region" description="Helical" evidence="15">
    <location>
        <begin position="425"/>
        <end position="445"/>
    </location>
</feature>
<evidence type="ECO:0000256" key="12">
    <source>
        <dbReference type="ARBA" id="ARBA00023136"/>
    </source>
</evidence>
<comment type="cofactor">
    <cofactor evidence="1">
        <name>Zn(2+)</name>
        <dbReference type="ChEBI" id="CHEBI:29105"/>
    </cofactor>
</comment>
<dbReference type="InterPro" id="IPR048024">
    <property type="entry name" value="Fxna-like_M28_dom"/>
</dbReference>
<keyword evidence="10 15" id="KW-1133">Transmembrane helix</keyword>
<evidence type="ECO:0000256" key="8">
    <source>
        <dbReference type="ARBA" id="ARBA00022824"/>
    </source>
</evidence>
<gene>
    <name evidence="18" type="ORF">CAUJ_LOCUS8409</name>
</gene>
<comment type="subcellular location">
    <subcellularLocation>
        <location evidence="2">Endoplasmic reticulum membrane</location>
        <topology evidence="2">Multi-pass membrane protein</topology>
    </subcellularLocation>
</comment>
<dbReference type="InterPro" id="IPR053973">
    <property type="entry name" value="ERMP1-like_C"/>
</dbReference>
<dbReference type="FunFam" id="3.40.630.10:FF:000008">
    <property type="entry name" value="Endoplasmic reticulum metallopeptidase 1"/>
    <property type="match status" value="1"/>
</dbReference>
<feature type="transmembrane region" description="Helical" evidence="15">
    <location>
        <begin position="514"/>
        <end position="534"/>
    </location>
</feature>
<dbReference type="Pfam" id="PF22248">
    <property type="entry name" value="ERMP1_C"/>
    <property type="match status" value="1"/>
</dbReference>
<dbReference type="OrthoDB" id="76293at2759"/>
<feature type="transmembrane region" description="Helical" evidence="15">
    <location>
        <begin position="489"/>
        <end position="508"/>
    </location>
</feature>
<dbReference type="AlphaFoldDB" id="A0A8S1HGP8"/>
<proteinExistence type="inferred from homology"/>
<evidence type="ECO:0000256" key="15">
    <source>
        <dbReference type="SAM" id="Phobius"/>
    </source>
</evidence>
<dbReference type="SUPFAM" id="SSF53187">
    <property type="entry name" value="Zn-dependent exopeptidases"/>
    <property type="match status" value="1"/>
</dbReference>
<dbReference type="CDD" id="cd03875">
    <property type="entry name" value="M28_Fxna_like"/>
    <property type="match status" value="1"/>
</dbReference>
<keyword evidence="19" id="KW-1185">Reference proteome</keyword>
<evidence type="ECO:0000256" key="3">
    <source>
        <dbReference type="ARBA" id="ARBA00010918"/>
    </source>
</evidence>
<protein>
    <recommendedName>
        <fullName evidence="14">FXNA-like protease</fullName>
    </recommendedName>
</protein>
<evidence type="ECO:0000256" key="13">
    <source>
        <dbReference type="ARBA" id="ARBA00023180"/>
    </source>
</evidence>
<dbReference type="PANTHER" id="PTHR12147:SF22">
    <property type="entry name" value="ENDOPLASMIC RETICULUM METALLOPEPTIDASE 1"/>
    <property type="match status" value="1"/>
</dbReference>
<organism evidence="18 19">
    <name type="scientific">Caenorhabditis auriculariae</name>
    <dbReference type="NCBI Taxonomy" id="2777116"/>
    <lineage>
        <taxon>Eukaryota</taxon>
        <taxon>Metazoa</taxon>
        <taxon>Ecdysozoa</taxon>
        <taxon>Nematoda</taxon>
        <taxon>Chromadorea</taxon>
        <taxon>Rhabditida</taxon>
        <taxon>Rhabditina</taxon>
        <taxon>Rhabditomorpha</taxon>
        <taxon>Rhabditoidea</taxon>
        <taxon>Rhabditidae</taxon>
        <taxon>Peloderinae</taxon>
        <taxon>Caenorhabditis</taxon>
    </lineage>
</organism>
<keyword evidence="6" id="KW-0479">Metal-binding</keyword>
<evidence type="ECO:0000256" key="1">
    <source>
        <dbReference type="ARBA" id="ARBA00001947"/>
    </source>
</evidence>
<evidence type="ECO:0000259" key="16">
    <source>
        <dbReference type="Pfam" id="PF04389"/>
    </source>
</evidence>
<name>A0A8S1HGP8_9PELO</name>
<feature type="transmembrane region" description="Helical" evidence="15">
    <location>
        <begin position="546"/>
        <end position="568"/>
    </location>
</feature>
<comment type="similarity">
    <text evidence="3">Belongs to the peptidase M28 family.</text>
</comment>
<evidence type="ECO:0000313" key="18">
    <source>
        <dbReference type="EMBL" id="CAD6192490.1"/>
    </source>
</evidence>
<feature type="transmembrane region" description="Helical" evidence="15">
    <location>
        <begin position="381"/>
        <end position="404"/>
    </location>
</feature>
<dbReference type="GO" id="GO:0008235">
    <property type="term" value="F:metalloexopeptidase activity"/>
    <property type="evidence" value="ECO:0007669"/>
    <property type="project" value="InterPro"/>
</dbReference>
<dbReference type="PANTHER" id="PTHR12147">
    <property type="entry name" value="METALLOPEPTIDASE M28 FAMILY MEMBER"/>
    <property type="match status" value="1"/>
</dbReference>
<feature type="domain" description="Endoplasmic reticulum metallopeptidase 1-like C-terminal" evidence="17">
    <location>
        <begin position="649"/>
        <end position="861"/>
    </location>
</feature>
<feature type="transmembrane region" description="Helical" evidence="15">
    <location>
        <begin position="38"/>
        <end position="58"/>
    </location>
</feature>
<keyword evidence="13" id="KW-0325">Glycoprotein</keyword>
<dbReference type="Proteomes" id="UP000835052">
    <property type="component" value="Unassembled WGS sequence"/>
</dbReference>
<feature type="domain" description="Peptidase M28" evidence="16">
    <location>
        <begin position="154"/>
        <end position="349"/>
    </location>
</feature>
<feature type="transmembrane region" description="Helical" evidence="15">
    <location>
        <begin position="457"/>
        <end position="477"/>
    </location>
</feature>
<evidence type="ECO:0000259" key="17">
    <source>
        <dbReference type="Pfam" id="PF22248"/>
    </source>
</evidence>
<dbReference type="Gene3D" id="3.40.630.10">
    <property type="entry name" value="Zn peptidases"/>
    <property type="match status" value="1"/>
</dbReference>
<keyword evidence="11" id="KW-0482">Metalloprotease</keyword>
<dbReference type="InterPro" id="IPR007484">
    <property type="entry name" value="Peptidase_M28"/>
</dbReference>
<sequence>MEVRRRKDSLMADGKGDIYYQEEVVDFKTRRIPEAIGFRHWLLFIATVGLLYGGVVFLHRKMPPVRDGTSFTDFSETRARFLLKQLTALGPRPSGSENLEVKAFNILNNRISLIKNVVSVKGFNRLETDVQRPSGCFDLKFLSSFTLCYHEITNIAVRIGPSGGPTENSLLLNCHFDTMPDTPGATDDAVSCAIMMDVLEVLAHSHKPLAHDIIFLFNGAEENFLQAAHGFIQQHPWRHSIKAFINLEGTGSGGREILFQAGPGNSWLLQTYLENAPHPFCSVLAQEIFQSGIIPSDTDFRIFRDYGRISGLDIAYTKNGWVYHTEFDEERRIEAGAIQRAGENVLAVVKAILESPYLEQPATFDEGNRWVFYDVVGLFTVYYSVTVGKILNYLAVALTFVMVVSRLEKGLYTRADLAQVFFRHGVAFSAMLLAMFVLIGFVVYTDLVMCWYKMPEIVGMLYVLPLLIVGCIVHTYFADHNAILNVEMLHYDSILISLASILFLMTWFNLASAFYVLNYLLLPACKDLFIYILGSLGVIRKVTPRVLFFSQLFCFVPPFIFAAYAISQCVDFFVPVMGRLGNAINPEFIMGPIGLLIASSFVLFVNNLFYISRRMNYLIRLCLAIFGLFLVMLLTTKLGNPYEYTPEDPRLRRIIALHANRSIYDFDGDVVQRDNALFVHSLDYRGAMDLPAHSFLQGSSPPNCSGVLDEYCRMPYYTAIHELFPPEHSLWVPVPSPVPLPYPIDLKLISRELIGANRLNLTFELRGGFDKMSLHVTPLSGYELSKWSFTDIDIKEFGRRVTYFVFMTYGHQAPEFRSFWILLENHASTVQEPETTHNLEIAVASHHAHGPYQDTDTLRQLRSLIAMRRETPKMAVGWWRWAITMIGGRSEIVVKIF</sequence>
<evidence type="ECO:0000256" key="6">
    <source>
        <dbReference type="ARBA" id="ARBA00022723"/>
    </source>
</evidence>
<keyword evidence="12 15" id="KW-0472">Membrane</keyword>
<dbReference type="EMBL" id="CAJGYM010000028">
    <property type="protein sequence ID" value="CAD6192490.1"/>
    <property type="molecule type" value="Genomic_DNA"/>
</dbReference>
<comment type="caution">
    <text evidence="18">The sequence shown here is derived from an EMBL/GenBank/DDBJ whole genome shotgun (WGS) entry which is preliminary data.</text>
</comment>
<feature type="transmembrane region" description="Helical" evidence="15">
    <location>
        <begin position="588"/>
        <end position="610"/>
    </location>
</feature>
<keyword evidence="8" id="KW-0256">Endoplasmic reticulum</keyword>
<dbReference type="InterPro" id="IPR045175">
    <property type="entry name" value="M28_fam"/>
</dbReference>
<keyword evidence="5 15" id="KW-0812">Transmembrane</keyword>
<evidence type="ECO:0000256" key="10">
    <source>
        <dbReference type="ARBA" id="ARBA00022989"/>
    </source>
</evidence>
<dbReference type="Pfam" id="PF04389">
    <property type="entry name" value="Peptidase_M28"/>
    <property type="match status" value="1"/>
</dbReference>
<dbReference type="GO" id="GO:0005789">
    <property type="term" value="C:endoplasmic reticulum membrane"/>
    <property type="evidence" value="ECO:0007669"/>
    <property type="project" value="UniProtKB-SubCell"/>
</dbReference>
<keyword evidence="7" id="KW-0378">Hydrolase</keyword>
<evidence type="ECO:0000256" key="7">
    <source>
        <dbReference type="ARBA" id="ARBA00022801"/>
    </source>
</evidence>
<evidence type="ECO:0000256" key="9">
    <source>
        <dbReference type="ARBA" id="ARBA00022833"/>
    </source>
</evidence>
<evidence type="ECO:0000313" key="19">
    <source>
        <dbReference type="Proteomes" id="UP000835052"/>
    </source>
</evidence>
<reference evidence="18" key="1">
    <citation type="submission" date="2020-10" db="EMBL/GenBank/DDBJ databases">
        <authorList>
            <person name="Kikuchi T."/>
        </authorList>
    </citation>
    <scope>NUCLEOTIDE SEQUENCE</scope>
    <source>
        <strain evidence="18">NKZ352</strain>
    </source>
</reference>
<dbReference type="GO" id="GO:0046872">
    <property type="term" value="F:metal ion binding"/>
    <property type="evidence" value="ECO:0007669"/>
    <property type="project" value="UniProtKB-KW"/>
</dbReference>
<evidence type="ECO:0000256" key="14">
    <source>
        <dbReference type="ARBA" id="ARBA00078796"/>
    </source>
</evidence>
<feature type="transmembrane region" description="Helical" evidence="15">
    <location>
        <begin position="617"/>
        <end position="635"/>
    </location>
</feature>
<evidence type="ECO:0000256" key="11">
    <source>
        <dbReference type="ARBA" id="ARBA00023049"/>
    </source>
</evidence>
<evidence type="ECO:0000256" key="4">
    <source>
        <dbReference type="ARBA" id="ARBA00022670"/>
    </source>
</evidence>
<evidence type="ECO:0000256" key="2">
    <source>
        <dbReference type="ARBA" id="ARBA00004477"/>
    </source>
</evidence>
<evidence type="ECO:0000256" key="5">
    <source>
        <dbReference type="ARBA" id="ARBA00022692"/>
    </source>
</evidence>
<accession>A0A8S1HGP8</accession>